<dbReference type="HAMAP" id="MF_00984">
    <property type="entry name" value="SSB"/>
    <property type="match status" value="1"/>
</dbReference>
<dbReference type="GO" id="GO:0006310">
    <property type="term" value="P:DNA recombination"/>
    <property type="evidence" value="ECO:0007669"/>
    <property type="project" value="UniProtKB-KW"/>
</dbReference>
<keyword evidence="2" id="KW-0233">DNA recombination</keyword>
<dbReference type="GO" id="GO:0009295">
    <property type="term" value="C:nucleoid"/>
    <property type="evidence" value="ECO:0007669"/>
    <property type="project" value="TreeGrafter"/>
</dbReference>
<dbReference type="PANTHER" id="PTHR10302">
    <property type="entry name" value="SINGLE-STRANDED DNA-BINDING PROTEIN"/>
    <property type="match status" value="1"/>
</dbReference>
<name>A0A024LSH6_9HYPH</name>
<dbReference type="PROSITE" id="PS50935">
    <property type="entry name" value="SSB"/>
    <property type="match status" value="1"/>
</dbReference>
<keyword evidence="1 3" id="KW-0238">DNA-binding</keyword>
<proteinExistence type="inferred from homology"/>
<organism evidence="5">
    <name type="scientific">Bartonella schoenbuchensis</name>
    <dbReference type="NCBI Taxonomy" id="165694"/>
    <lineage>
        <taxon>Bacteria</taxon>
        <taxon>Pseudomonadati</taxon>
        <taxon>Pseudomonadota</taxon>
        <taxon>Alphaproteobacteria</taxon>
        <taxon>Hyphomicrobiales</taxon>
        <taxon>Bartonellaceae</taxon>
        <taxon>Bartonella</taxon>
    </lineage>
</organism>
<dbReference type="GO" id="GO:0006260">
    <property type="term" value="P:DNA replication"/>
    <property type="evidence" value="ECO:0007669"/>
    <property type="project" value="InterPro"/>
</dbReference>
<comment type="caution">
    <text evidence="3">Lacks conserved residue(s) required for the propagation of feature annotation.</text>
</comment>
<evidence type="ECO:0000313" key="5">
    <source>
        <dbReference type="EMBL" id="CDP80407.1"/>
    </source>
</evidence>
<gene>
    <name evidence="5" type="primary">ssb2</name>
    <name evidence="5" type="ORF">BN1046_01339</name>
</gene>
<dbReference type="InterPro" id="IPR000424">
    <property type="entry name" value="Primosome_PriB/ssb"/>
</dbReference>
<protein>
    <recommendedName>
        <fullName evidence="3 4">Single-stranded DNA-binding protein</fullName>
        <shortName evidence="3">SSB</shortName>
    </recommendedName>
</protein>
<evidence type="ECO:0000256" key="3">
    <source>
        <dbReference type="HAMAP-Rule" id="MF_00984"/>
    </source>
</evidence>
<feature type="DNA-binding region" evidence="3">
    <location>
        <begin position="86"/>
        <end position="92"/>
    </location>
</feature>
<sequence>MLFFLWKNALCHAIVKAAFHIRISFQLFSLEKIKNMINKVILVGNLGANPESKTMASGTEVVNFRIATSQSYKDKKTGEKVEKTEWHSIVVFNPHLVKVALQYLSKGSKVYVEGQLQTRKWQDKSGQTHYTTEIILPQYKGELRILDSVQKAEPDMDVQKQTTTWESGGREYLETTLDDNIPF</sequence>
<dbReference type="SUPFAM" id="SSF50249">
    <property type="entry name" value="Nucleic acid-binding proteins"/>
    <property type="match status" value="1"/>
</dbReference>
<dbReference type="Gene3D" id="2.40.50.140">
    <property type="entry name" value="Nucleic acid-binding proteins"/>
    <property type="match status" value="1"/>
</dbReference>
<dbReference type="AlphaFoldDB" id="A0A024LSH6"/>
<evidence type="ECO:0000256" key="2">
    <source>
        <dbReference type="ARBA" id="ARBA00023172"/>
    </source>
</evidence>
<evidence type="ECO:0000256" key="1">
    <source>
        <dbReference type="ARBA" id="ARBA00023125"/>
    </source>
</evidence>
<dbReference type="InterPro" id="IPR012340">
    <property type="entry name" value="NA-bd_OB-fold"/>
</dbReference>
<dbReference type="PANTHER" id="PTHR10302:SF27">
    <property type="entry name" value="SINGLE-STRANDED DNA-BINDING PROTEIN"/>
    <property type="match status" value="1"/>
</dbReference>
<comment type="subunit">
    <text evidence="3">Homotetramer.</text>
</comment>
<accession>A0A024LSH6</accession>
<dbReference type="NCBIfam" id="TIGR00621">
    <property type="entry name" value="ssb"/>
    <property type="match status" value="1"/>
</dbReference>
<evidence type="ECO:0000256" key="4">
    <source>
        <dbReference type="RuleBase" id="RU000524"/>
    </source>
</evidence>
<dbReference type="EMBL" id="HG977196">
    <property type="protein sequence ID" value="CDP80407.1"/>
    <property type="molecule type" value="Genomic_DNA"/>
</dbReference>
<dbReference type="GO" id="GO:0003697">
    <property type="term" value="F:single-stranded DNA binding"/>
    <property type="evidence" value="ECO:0007669"/>
    <property type="project" value="UniProtKB-UniRule"/>
</dbReference>
<dbReference type="CDD" id="cd04496">
    <property type="entry name" value="SSB_OBF"/>
    <property type="match status" value="1"/>
</dbReference>
<reference evidence="5" key="1">
    <citation type="submission" date="2013-11" db="EMBL/GenBank/DDBJ databases">
        <authorList>
            <person name="GENOMES U."/>
        </authorList>
    </citation>
    <scope>NUCLEOTIDE SEQUENCE</scope>
    <source>
        <strain evidence="5">MVT06</strain>
    </source>
</reference>
<dbReference type="Pfam" id="PF00436">
    <property type="entry name" value="SSB"/>
    <property type="match status" value="1"/>
</dbReference>
<reference evidence="5" key="2">
    <citation type="submission" date="2014-05" db="EMBL/GenBank/DDBJ databases">
        <title>Genome sequencing of Bartonella spp. isolated from human blood.</title>
        <authorList>
            <person name="Raoult D."/>
        </authorList>
    </citation>
    <scope>NUCLEOTIDE SEQUENCE</scope>
    <source>
        <strain evidence="5">MVT06</strain>
    </source>
</reference>
<dbReference type="InterPro" id="IPR011344">
    <property type="entry name" value="ssDNA-bd"/>
</dbReference>